<dbReference type="EMBL" id="AP014685">
    <property type="protein sequence ID" value="BAR56438.1"/>
    <property type="molecule type" value="Genomic_DNA"/>
</dbReference>
<proteinExistence type="predicted"/>
<feature type="region of interest" description="Disordered" evidence="1">
    <location>
        <begin position="22"/>
        <end position="43"/>
    </location>
</feature>
<evidence type="ECO:0000313" key="4">
    <source>
        <dbReference type="Proteomes" id="UP000063308"/>
    </source>
</evidence>
<name>A0A0E4BP42_9BRAD</name>
<organism evidence="3 4">
    <name type="scientific">Bradyrhizobium diazoefficiens</name>
    <dbReference type="NCBI Taxonomy" id="1355477"/>
    <lineage>
        <taxon>Bacteria</taxon>
        <taxon>Pseudomonadati</taxon>
        <taxon>Pseudomonadota</taxon>
        <taxon>Alphaproteobacteria</taxon>
        <taxon>Hyphomicrobiales</taxon>
        <taxon>Nitrobacteraceae</taxon>
        <taxon>Bradyrhizobium</taxon>
    </lineage>
</organism>
<dbReference type="Pfam" id="PF12680">
    <property type="entry name" value="SnoaL_2"/>
    <property type="match status" value="1"/>
</dbReference>
<evidence type="ECO:0000256" key="1">
    <source>
        <dbReference type="SAM" id="MobiDB-lite"/>
    </source>
</evidence>
<dbReference type="InterPro" id="IPR032710">
    <property type="entry name" value="NTF2-like_dom_sf"/>
</dbReference>
<dbReference type="InterPro" id="IPR037401">
    <property type="entry name" value="SnoaL-like"/>
</dbReference>
<protein>
    <recommendedName>
        <fullName evidence="2">SnoaL-like domain-containing protein</fullName>
    </recommendedName>
</protein>
<evidence type="ECO:0000313" key="3">
    <source>
        <dbReference type="EMBL" id="BAR56438.1"/>
    </source>
</evidence>
<feature type="domain" description="SnoaL-like" evidence="2">
    <location>
        <begin position="49"/>
        <end position="150"/>
    </location>
</feature>
<sequence>MRTSSRFIFLRTPMTSEVIDRRARTFDSDDQPNTASSKEHPMTDHVTIARRYIELWNERTTNRRRELLSQNWTADASYVDPLMKGDGQDGIDALISGVQQRFPDFKFKLLGEPNGYGDHLRFSWGLGPDGADSPIKGTDFAVLKDGRIRSITGFLDQVPAGA</sequence>
<gene>
    <name evidence="3" type="ORF">NK6_3260</name>
</gene>
<dbReference type="Gene3D" id="3.10.450.50">
    <property type="match status" value="1"/>
</dbReference>
<dbReference type="Proteomes" id="UP000063308">
    <property type="component" value="Chromosome"/>
</dbReference>
<dbReference type="SUPFAM" id="SSF54427">
    <property type="entry name" value="NTF2-like"/>
    <property type="match status" value="1"/>
</dbReference>
<dbReference type="AlphaFoldDB" id="A0A0E4BP42"/>
<evidence type="ECO:0000259" key="2">
    <source>
        <dbReference type="Pfam" id="PF12680"/>
    </source>
</evidence>
<accession>A0A0E4BP42</accession>
<reference evidence="3 4" key="1">
    <citation type="submission" date="2014-11" db="EMBL/GenBank/DDBJ databases">
        <title>Symbiosis island explosion on the genome of extra-slow-growing strains of soybean bradyrhizobia with massive insertion sequences.</title>
        <authorList>
            <person name="Iida T."/>
            <person name="Minamisawa K."/>
        </authorList>
    </citation>
    <scope>NUCLEOTIDE SEQUENCE [LARGE SCALE GENOMIC DNA]</scope>
    <source>
        <strain evidence="3 4">NK6</strain>
    </source>
</reference>